<dbReference type="AlphaFoldDB" id="A0A4Y2T8V3"/>
<name>A0A4Y2T8V3_ARAVE</name>
<dbReference type="Proteomes" id="UP000499080">
    <property type="component" value="Unassembled WGS sequence"/>
</dbReference>
<accession>A0A4Y2T8V3</accession>
<keyword evidence="2" id="KW-1185">Reference proteome</keyword>
<protein>
    <submittedName>
        <fullName evidence="1">Uncharacterized protein</fullName>
    </submittedName>
</protein>
<organism evidence="1 2">
    <name type="scientific">Araneus ventricosus</name>
    <name type="common">Orbweaver spider</name>
    <name type="synonym">Epeira ventricosa</name>
    <dbReference type="NCBI Taxonomy" id="182803"/>
    <lineage>
        <taxon>Eukaryota</taxon>
        <taxon>Metazoa</taxon>
        <taxon>Ecdysozoa</taxon>
        <taxon>Arthropoda</taxon>
        <taxon>Chelicerata</taxon>
        <taxon>Arachnida</taxon>
        <taxon>Araneae</taxon>
        <taxon>Araneomorphae</taxon>
        <taxon>Entelegynae</taxon>
        <taxon>Araneoidea</taxon>
        <taxon>Araneidae</taxon>
        <taxon>Araneus</taxon>
    </lineage>
</organism>
<dbReference type="EMBL" id="BGPR01026944">
    <property type="protein sequence ID" value="GBN97064.1"/>
    <property type="molecule type" value="Genomic_DNA"/>
</dbReference>
<evidence type="ECO:0000313" key="1">
    <source>
        <dbReference type="EMBL" id="GBN97064.1"/>
    </source>
</evidence>
<sequence length="122" mass="13672">MVLFLPIGLHSLGLRGHFRAAHDHSDVRLQQHRVEDVAAHLAGQCGCIQGPAAAHGQTEGLHTARSRAIFCDPCLHIERLRAIFYDSGLRIALSRDIFYDPSLHIERSRAIFYDPGLHIERS</sequence>
<reference evidence="1 2" key="1">
    <citation type="journal article" date="2019" name="Sci. Rep.">
        <title>Orb-weaving spider Araneus ventricosus genome elucidates the spidroin gene catalogue.</title>
        <authorList>
            <person name="Kono N."/>
            <person name="Nakamura H."/>
            <person name="Ohtoshi R."/>
            <person name="Moran D.A.P."/>
            <person name="Shinohara A."/>
            <person name="Yoshida Y."/>
            <person name="Fujiwara M."/>
            <person name="Mori M."/>
            <person name="Tomita M."/>
            <person name="Arakawa K."/>
        </authorList>
    </citation>
    <scope>NUCLEOTIDE SEQUENCE [LARGE SCALE GENOMIC DNA]</scope>
</reference>
<gene>
    <name evidence="1" type="ORF">AVEN_189148_1</name>
</gene>
<proteinExistence type="predicted"/>
<comment type="caution">
    <text evidence="1">The sequence shown here is derived from an EMBL/GenBank/DDBJ whole genome shotgun (WGS) entry which is preliminary data.</text>
</comment>
<evidence type="ECO:0000313" key="2">
    <source>
        <dbReference type="Proteomes" id="UP000499080"/>
    </source>
</evidence>